<comment type="caution">
    <text evidence="2">The sequence shown here is derived from an EMBL/GenBank/DDBJ whole genome shotgun (WGS) entry which is preliminary data.</text>
</comment>
<feature type="compositionally biased region" description="Polar residues" evidence="1">
    <location>
        <begin position="141"/>
        <end position="153"/>
    </location>
</feature>
<name>A0A9R1VJQ4_LACSA</name>
<reference evidence="2 3" key="1">
    <citation type="journal article" date="2017" name="Nat. Commun.">
        <title>Genome assembly with in vitro proximity ligation data and whole-genome triplication in lettuce.</title>
        <authorList>
            <person name="Reyes-Chin-Wo S."/>
            <person name="Wang Z."/>
            <person name="Yang X."/>
            <person name="Kozik A."/>
            <person name="Arikit S."/>
            <person name="Song C."/>
            <person name="Xia L."/>
            <person name="Froenicke L."/>
            <person name="Lavelle D.O."/>
            <person name="Truco M.J."/>
            <person name="Xia R."/>
            <person name="Zhu S."/>
            <person name="Xu C."/>
            <person name="Xu H."/>
            <person name="Xu X."/>
            <person name="Cox K."/>
            <person name="Korf I."/>
            <person name="Meyers B.C."/>
            <person name="Michelmore R.W."/>
        </authorList>
    </citation>
    <scope>NUCLEOTIDE SEQUENCE [LARGE SCALE GENOMIC DNA]</scope>
    <source>
        <strain evidence="3">cv. Salinas</strain>
        <tissue evidence="2">Seedlings</tissue>
    </source>
</reference>
<keyword evidence="3" id="KW-1185">Reference proteome</keyword>
<proteinExistence type="predicted"/>
<sequence>MGVGDQPNISDETSIIFRICEEEVLTLHVEEHSRICAIADCCDQTGISVDERLVRVAETLEKLMELISQKDNRSPDAAKASSSVTEVCDFMSPKLSDWSRRGSEDMLGCFPDQGDNSVSMDDLKAHPSMSCRTRFGPKSDQGMTTSSAGSMTPRSPLMTPKTSQIELLLAGKGAYSEHDDLPQMNELGDIARCAGNTPLDDDRSLSYLLTCFDDLRVMIDRRKFDALTVETFGARIEKLIREKYLQICEMVDDEKVDIASTVIDEDAPLEDDVVRSLRISPIHSGNKDRTSIDDFEIIKPISRDDAIVYK</sequence>
<organism evidence="2 3">
    <name type="scientific">Lactuca sativa</name>
    <name type="common">Garden lettuce</name>
    <dbReference type="NCBI Taxonomy" id="4236"/>
    <lineage>
        <taxon>Eukaryota</taxon>
        <taxon>Viridiplantae</taxon>
        <taxon>Streptophyta</taxon>
        <taxon>Embryophyta</taxon>
        <taxon>Tracheophyta</taxon>
        <taxon>Spermatophyta</taxon>
        <taxon>Magnoliopsida</taxon>
        <taxon>eudicotyledons</taxon>
        <taxon>Gunneridae</taxon>
        <taxon>Pentapetalae</taxon>
        <taxon>asterids</taxon>
        <taxon>campanulids</taxon>
        <taxon>Asterales</taxon>
        <taxon>Asteraceae</taxon>
        <taxon>Cichorioideae</taxon>
        <taxon>Cichorieae</taxon>
        <taxon>Lactucinae</taxon>
        <taxon>Lactuca</taxon>
    </lineage>
</organism>
<feature type="region of interest" description="Disordered" evidence="1">
    <location>
        <begin position="129"/>
        <end position="157"/>
    </location>
</feature>
<dbReference type="Proteomes" id="UP000235145">
    <property type="component" value="Unassembled WGS sequence"/>
</dbReference>
<evidence type="ECO:0000313" key="2">
    <source>
        <dbReference type="EMBL" id="KAJ0206022.1"/>
    </source>
</evidence>
<dbReference type="EMBL" id="NBSK02000005">
    <property type="protein sequence ID" value="KAJ0206022.1"/>
    <property type="molecule type" value="Genomic_DNA"/>
</dbReference>
<evidence type="ECO:0000256" key="1">
    <source>
        <dbReference type="SAM" id="MobiDB-lite"/>
    </source>
</evidence>
<evidence type="ECO:0000313" key="3">
    <source>
        <dbReference type="Proteomes" id="UP000235145"/>
    </source>
</evidence>
<gene>
    <name evidence="2" type="ORF">LSAT_V11C500283670</name>
</gene>
<protein>
    <submittedName>
        <fullName evidence="2">Uncharacterized protein</fullName>
    </submittedName>
</protein>
<dbReference type="AlphaFoldDB" id="A0A9R1VJQ4"/>
<accession>A0A9R1VJQ4</accession>